<evidence type="ECO:0000313" key="2">
    <source>
        <dbReference type="Proteomes" id="UP000028999"/>
    </source>
</evidence>
<dbReference type="PaxDb" id="3708-A0A078HQF8"/>
<reference evidence="1 2" key="1">
    <citation type="journal article" date="2014" name="Science">
        <title>Plant genetics. Early allopolyploid evolution in the post-Neolithic Brassica napus oilseed genome.</title>
        <authorList>
            <person name="Chalhoub B."/>
            <person name="Denoeud F."/>
            <person name="Liu S."/>
            <person name="Parkin I.A."/>
            <person name="Tang H."/>
            <person name="Wang X."/>
            <person name="Chiquet J."/>
            <person name="Belcram H."/>
            <person name="Tong C."/>
            <person name="Samans B."/>
            <person name="Correa M."/>
            <person name="Da Silva C."/>
            <person name="Just J."/>
            <person name="Falentin C."/>
            <person name="Koh C.S."/>
            <person name="Le Clainche I."/>
            <person name="Bernard M."/>
            <person name="Bento P."/>
            <person name="Noel B."/>
            <person name="Labadie K."/>
            <person name="Alberti A."/>
            <person name="Charles M."/>
            <person name="Arnaud D."/>
            <person name="Guo H."/>
            <person name="Daviaud C."/>
            <person name="Alamery S."/>
            <person name="Jabbari K."/>
            <person name="Zhao M."/>
            <person name="Edger P.P."/>
            <person name="Chelaifa H."/>
            <person name="Tack D."/>
            <person name="Lassalle G."/>
            <person name="Mestiri I."/>
            <person name="Schnel N."/>
            <person name="Le Paslier M.C."/>
            <person name="Fan G."/>
            <person name="Renault V."/>
            <person name="Bayer P.E."/>
            <person name="Golicz A.A."/>
            <person name="Manoli S."/>
            <person name="Lee T.H."/>
            <person name="Thi V.H."/>
            <person name="Chalabi S."/>
            <person name="Hu Q."/>
            <person name="Fan C."/>
            <person name="Tollenaere R."/>
            <person name="Lu Y."/>
            <person name="Battail C."/>
            <person name="Shen J."/>
            <person name="Sidebottom C.H."/>
            <person name="Wang X."/>
            <person name="Canaguier A."/>
            <person name="Chauveau A."/>
            <person name="Berard A."/>
            <person name="Deniot G."/>
            <person name="Guan M."/>
            <person name="Liu Z."/>
            <person name="Sun F."/>
            <person name="Lim Y.P."/>
            <person name="Lyons E."/>
            <person name="Town C.D."/>
            <person name="Bancroft I."/>
            <person name="Wang X."/>
            <person name="Meng J."/>
            <person name="Ma J."/>
            <person name="Pires J.C."/>
            <person name="King G.J."/>
            <person name="Brunel D."/>
            <person name="Delourme R."/>
            <person name="Renard M."/>
            <person name="Aury J.M."/>
            <person name="Adams K.L."/>
            <person name="Batley J."/>
            <person name="Snowdon R.J."/>
            <person name="Tost J."/>
            <person name="Edwards D."/>
            <person name="Zhou Y."/>
            <person name="Hua W."/>
            <person name="Sharpe A.G."/>
            <person name="Paterson A.H."/>
            <person name="Guan C."/>
            <person name="Wincker P."/>
        </authorList>
    </citation>
    <scope>NUCLEOTIDE SEQUENCE [LARGE SCALE GENOMIC DNA]</scope>
    <source>
        <strain evidence="2">cv. Darmor-bzh</strain>
    </source>
</reference>
<organism evidence="1 2">
    <name type="scientific">Brassica napus</name>
    <name type="common">Rape</name>
    <dbReference type="NCBI Taxonomy" id="3708"/>
    <lineage>
        <taxon>Eukaryota</taxon>
        <taxon>Viridiplantae</taxon>
        <taxon>Streptophyta</taxon>
        <taxon>Embryophyta</taxon>
        <taxon>Tracheophyta</taxon>
        <taxon>Spermatophyta</taxon>
        <taxon>Magnoliopsida</taxon>
        <taxon>eudicotyledons</taxon>
        <taxon>Gunneridae</taxon>
        <taxon>Pentapetalae</taxon>
        <taxon>rosids</taxon>
        <taxon>malvids</taxon>
        <taxon>Brassicales</taxon>
        <taxon>Brassicaceae</taxon>
        <taxon>Brassiceae</taxon>
        <taxon>Brassica</taxon>
    </lineage>
</organism>
<gene>
    <name evidence="1" type="primary">BnaCnng09380D</name>
    <name evidence="1" type="ORF">GSBRNA2T00068119001</name>
</gene>
<evidence type="ECO:0000313" key="1">
    <source>
        <dbReference type="EMBL" id="CDY39569.1"/>
    </source>
</evidence>
<protein>
    <submittedName>
        <fullName evidence="1">BnaCnng09380D protein</fullName>
    </submittedName>
</protein>
<name>A0A078HQF8_BRANA</name>
<accession>A0A078HQF8</accession>
<dbReference type="Gramene" id="CDY39569">
    <property type="protein sequence ID" value="CDY39569"/>
    <property type="gene ID" value="GSBRNA2T00068119001"/>
</dbReference>
<dbReference type="EMBL" id="LK032452">
    <property type="protein sequence ID" value="CDY39569.1"/>
    <property type="molecule type" value="Genomic_DNA"/>
</dbReference>
<dbReference type="Proteomes" id="UP000028999">
    <property type="component" value="Unassembled WGS sequence"/>
</dbReference>
<dbReference type="AlphaFoldDB" id="A0A078HQF8"/>
<keyword evidence="2" id="KW-1185">Reference proteome</keyword>
<proteinExistence type="predicted"/>
<sequence length="53" mass="5951">MKFKQQIFVCCATVSTTHVDMDQNTRDSTTDFVALGNNVRMGRNGSVDLFHNV</sequence>